<evidence type="ECO:0000313" key="2">
    <source>
        <dbReference type="EMBL" id="WVT03063.1"/>
    </source>
</evidence>
<keyword evidence="1" id="KW-1133">Transmembrane helix</keyword>
<keyword evidence="1" id="KW-0472">Membrane</keyword>
<proteinExistence type="predicted"/>
<organism evidence="2 3">
    <name type="scientific">Sinorhizobium chiapasense</name>
    <dbReference type="NCBI Taxonomy" id="501572"/>
    <lineage>
        <taxon>Bacteria</taxon>
        <taxon>Pseudomonadati</taxon>
        <taxon>Pseudomonadota</taxon>
        <taxon>Alphaproteobacteria</taxon>
        <taxon>Hyphomicrobiales</taxon>
        <taxon>Rhizobiaceae</taxon>
        <taxon>Sinorhizobium/Ensifer group</taxon>
        <taxon>Sinorhizobium</taxon>
    </lineage>
</organism>
<sequence>MQWIGADTAKALMPMRRTSRDRARPASGVARSTRLAKFAQCVQSMSRFVDAGNWGGRMLARYAKGTDHWRVVLIALLTWLTAVALPATAADEACAPIRALAKKLDAVAKGQVNETLIFPSGNTLSEEFILINSKQYWRREKGPWSVGPREPFPMSKVSNCELSGEEPVGAMQTYVYEYDRQFEYGKARVRIWVSKDTGLPLKSYFKDVKPNAASFERSFTFSFADDIRDPV</sequence>
<reference evidence="2" key="1">
    <citation type="submission" date="2023-08" db="EMBL/GenBank/DDBJ databases">
        <title>Complete genome sequence of Sinorhizobium chiapanecum ITTG S70 isolated from Acaciella angustissima nodules in Chiapas-Mexico.</title>
        <authorList>
            <person name="Rincon-Rosales R."/>
            <person name="Rogel M.A."/>
            <person name="Rincon-Medina C.I."/>
            <person name="Guerrero G."/>
            <person name="Manzano-Gomez L.A."/>
            <person name="Lopez-Lopez A."/>
            <person name="Rincon Molina F.A."/>
            <person name="Martinez-Romero E."/>
        </authorList>
    </citation>
    <scope>NUCLEOTIDE SEQUENCE</scope>
    <source>
        <strain evidence="2">ITTG S70</strain>
    </source>
</reference>
<accession>A0ABZ2B6M5</accession>
<protein>
    <submittedName>
        <fullName evidence="2">Uncharacterized protein</fullName>
    </submittedName>
</protein>
<keyword evidence="3" id="KW-1185">Reference proteome</keyword>
<dbReference type="RefSeq" id="WP_331372306.1">
    <property type="nucleotide sequence ID" value="NZ_CP133148.1"/>
</dbReference>
<name>A0ABZ2B6M5_9HYPH</name>
<dbReference type="Proteomes" id="UP001432360">
    <property type="component" value="Chromosome"/>
</dbReference>
<keyword evidence="1" id="KW-0812">Transmembrane</keyword>
<evidence type="ECO:0000256" key="1">
    <source>
        <dbReference type="SAM" id="Phobius"/>
    </source>
</evidence>
<gene>
    <name evidence="2" type="ORF">RB548_16400</name>
</gene>
<feature type="transmembrane region" description="Helical" evidence="1">
    <location>
        <begin position="71"/>
        <end position="89"/>
    </location>
</feature>
<dbReference type="EMBL" id="CP133148">
    <property type="protein sequence ID" value="WVT03063.1"/>
    <property type="molecule type" value="Genomic_DNA"/>
</dbReference>
<evidence type="ECO:0000313" key="3">
    <source>
        <dbReference type="Proteomes" id="UP001432360"/>
    </source>
</evidence>